<dbReference type="Gene3D" id="1.10.8.540">
    <property type="entry name" value="FHIPEP family, domain 3"/>
    <property type="match status" value="1"/>
</dbReference>
<evidence type="ECO:0000313" key="8">
    <source>
        <dbReference type="EMBL" id="PFJ31036.1"/>
    </source>
</evidence>
<dbReference type="InterPro" id="IPR042194">
    <property type="entry name" value="FHIPEP_1"/>
</dbReference>
<reference evidence="8 9" key="1">
    <citation type="submission" date="2017-09" db="EMBL/GenBank/DDBJ databases">
        <title>Large-scale bioinformatics analysis of Bacillus genomes uncovers conserved roles of natural products in bacterial physiology.</title>
        <authorList>
            <consortium name="Agbiome Team Llc"/>
            <person name="Bleich R.M."/>
            <person name="Grubbs K.J."/>
            <person name="Santa Maria K.C."/>
            <person name="Allen S.E."/>
            <person name="Farag S."/>
            <person name="Shank E.A."/>
            <person name="Bowers A."/>
        </authorList>
    </citation>
    <scope>NUCLEOTIDE SEQUENCE [LARGE SCALE GENOMIC DNA]</scope>
    <source>
        <strain evidence="8 9">AFS085496</strain>
    </source>
</reference>
<keyword evidence="3" id="KW-1003">Cell membrane</keyword>
<dbReference type="Proteomes" id="UP000224003">
    <property type="component" value="Unassembled WGS sequence"/>
</dbReference>
<dbReference type="InterPro" id="IPR042193">
    <property type="entry name" value="FHIPEP_3"/>
</dbReference>
<dbReference type="AlphaFoldDB" id="A0A9X6WIZ2"/>
<feature type="transmembrane region" description="Helical" evidence="7">
    <location>
        <begin position="272"/>
        <end position="305"/>
    </location>
</feature>
<keyword evidence="8" id="KW-0282">Flagellum</keyword>
<dbReference type="RefSeq" id="WP_098517495.1">
    <property type="nucleotide sequence ID" value="NZ_NUVX01000070.1"/>
</dbReference>
<evidence type="ECO:0000256" key="2">
    <source>
        <dbReference type="ARBA" id="ARBA00008835"/>
    </source>
</evidence>
<keyword evidence="8" id="KW-0966">Cell projection</keyword>
<sequence>MINQVRNYFPIMLAISFIVALLIPLPGWILDLVIVFILGISAWVYMNATRINEWNEMKTFPSILLLVGIFRVSVNVSTTRKILTDGQPGHVIEQFGNFVIDGNLMVGAVMFIILIIFQFIVANGASRTSEVAARFTLDAMPGKQMAVDASAQAKEITREEAEEKRKLILMESDFYGAMDGASKFIKGDVVFGIAILFINIIFGLIVGIAQKGMPFAEALNVYTKLTVGEGIVNQIGSLLLAIASGLVVTRVFDNSGKTLPGSIYDELMKNGVVVYALGALFILMGVFTQLPAVPFIGIGGGIMYLGFQHQRKLTRATEEKMLKELAEIKDKEEEQEKAQISDNVALARKNDLILVELGVDLIPLVLRNEKAKNKVELMRKMIATQLGIRVPAISIKDNTGLKPKGRYVIKIKGAKVAEGVLKSGHLLALKTPHTLSELNAEPVKDPIFNEDGYWIEEDAVSEARIENYQVLEPLGIMVTHLDMSIRKNLHEILNRQQVKELLSTLEDDYPVLLEEINEEKLNLSTVQTVLQNLLREGISIQDLPTIIEGILDGKRIYNNVDDIMAIVREKISKQLSEKATSRDGKIHAILFDEEVELKTEIVLDGHKGYFLNWDIELETYIVEQLAHAIRKVRLKDREPILVVRRKDFRFGILKTLRRYNTDIQILCVDEMEPEVLVEYSAIIK</sequence>
<accession>A0A9X6WIZ2</accession>
<feature type="transmembrane region" description="Helical" evidence="7">
    <location>
        <begin position="7"/>
        <end position="23"/>
    </location>
</feature>
<comment type="similarity">
    <text evidence="2">Belongs to the FHIPEP (flagella/HR/invasion proteins export pore) family.</text>
</comment>
<dbReference type="Pfam" id="PF00771">
    <property type="entry name" value="FHIPEP"/>
    <property type="match status" value="1"/>
</dbReference>
<dbReference type="GO" id="GO:0005886">
    <property type="term" value="C:plasma membrane"/>
    <property type="evidence" value="ECO:0007669"/>
    <property type="project" value="UniProtKB-SubCell"/>
</dbReference>
<evidence type="ECO:0000256" key="1">
    <source>
        <dbReference type="ARBA" id="ARBA00004651"/>
    </source>
</evidence>
<comment type="subcellular location">
    <subcellularLocation>
        <location evidence="1">Cell membrane</location>
        <topology evidence="1">Multi-pass membrane protein</topology>
    </subcellularLocation>
</comment>
<organism evidence="8 9">
    <name type="scientific">Bacillus thuringiensis</name>
    <dbReference type="NCBI Taxonomy" id="1428"/>
    <lineage>
        <taxon>Bacteria</taxon>
        <taxon>Bacillati</taxon>
        <taxon>Bacillota</taxon>
        <taxon>Bacilli</taxon>
        <taxon>Bacillales</taxon>
        <taxon>Bacillaceae</taxon>
        <taxon>Bacillus</taxon>
        <taxon>Bacillus cereus group</taxon>
    </lineage>
</organism>
<dbReference type="PANTHER" id="PTHR30161:SF1">
    <property type="entry name" value="FLAGELLAR BIOSYNTHESIS PROTEIN FLHA-RELATED"/>
    <property type="match status" value="1"/>
</dbReference>
<evidence type="ECO:0000256" key="4">
    <source>
        <dbReference type="ARBA" id="ARBA00022692"/>
    </source>
</evidence>
<dbReference type="InterPro" id="IPR001712">
    <property type="entry name" value="T3SS_FHIPEP"/>
</dbReference>
<dbReference type="EMBL" id="NUVX01000070">
    <property type="protein sequence ID" value="PFJ31036.1"/>
    <property type="molecule type" value="Genomic_DNA"/>
</dbReference>
<feature type="transmembrane region" description="Helical" evidence="7">
    <location>
        <begin position="60"/>
        <end position="78"/>
    </location>
</feature>
<keyword evidence="4 7" id="KW-0812">Transmembrane</keyword>
<comment type="caution">
    <text evidence="8">The sequence shown here is derived from an EMBL/GenBank/DDBJ whole genome shotgun (WGS) entry which is preliminary data.</text>
</comment>
<feature type="transmembrane region" description="Helical" evidence="7">
    <location>
        <begin position="189"/>
        <end position="210"/>
    </location>
</feature>
<feature type="transmembrane region" description="Helical" evidence="7">
    <location>
        <begin position="230"/>
        <end position="252"/>
    </location>
</feature>
<name>A0A9X6WIZ2_BACTU</name>
<evidence type="ECO:0000313" key="9">
    <source>
        <dbReference type="Proteomes" id="UP000224003"/>
    </source>
</evidence>
<keyword evidence="5 7" id="KW-1133">Transmembrane helix</keyword>
<dbReference type="GO" id="GO:0044780">
    <property type="term" value="P:bacterial-type flagellum assembly"/>
    <property type="evidence" value="ECO:0007669"/>
    <property type="project" value="TreeGrafter"/>
</dbReference>
<dbReference type="PRINTS" id="PR00949">
    <property type="entry name" value="TYPE3IMAPROT"/>
</dbReference>
<dbReference type="PIRSF" id="PIRSF005419">
    <property type="entry name" value="FlhA"/>
    <property type="match status" value="1"/>
</dbReference>
<evidence type="ECO:0000256" key="3">
    <source>
        <dbReference type="ARBA" id="ARBA00022475"/>
    </source>
</evidence>
<dbReference type="PANTHER" id="PTHR30161">
    <property type="entry name" value="FLAGELLAR EXPORT PROTEIN, MEMBRANE FLHA SUBUNIT-RELATED"/>
    <property type="match status" value="1"/>
</dbReference>
<keyword evidence="6 7" id="KW-0472">Membrane</keyword>
<gene>
    <name evidence="8" type="ORF">COJ15_30355</name>
</gene>
<feature type="transmembrane region" description="Helical" evidence="7">
    <location>
        <begin position="29"/>
        <end position="48"/>
    </location>
</feature>
<dbReference type="GO" id="GO:0009306">
    <property type="term" value="P:protein secretion"/>
    <property type="evidence" value="ECO:0007669"/>
    <property type="project" value="InterPro"/>
</dbReference>
<evidence type="ECO:0000256" key="7">
    <source>
        <dbReference type="SAM" id="Phobius"/>
    </source>
</evidence>
<proteinExistence type="inferred from homology"/>
<keyword evidence="8" id="KW-0969">Cilium</keyword>
<protein>
    <submittedName>
        <fullName evidence="8">Flagellar biosynthesis protein FlhA</fullName>
    </submittedName>
</protein>
<evidence type="ECO:0000256" key="6">
    <source>
        <dbReference type="ARBA" id="ARBA00023136"/>
    </source>
</evidence>
<dbReference type="Gene3D" id="3.40.30.60">
    <property type="entry name" value="FHIPEP family, domain 1"/>
    <property type="match status" value="1"/>
</dbReference>
<evidence type="ECO:0000256" key="5">
    <source>
        <dbReference type="ARBA" id="ARBA00022989"/>
    </source>
</evidence>
<feature type="transmembrane region" description="Helical" evidence="7">
    <location>
        <begin position="98"/>
        <end position="121"/>
    </location>
</feature>